<dbReference type="InterPro" id="IPR015943">
    <property type="entry name" value="WD40/YVTN_repeat-like_dom_sf"/>
</dbReference>
<dbReference type="Gene3D" id="2.130.10.10">
    <property type="entry name" value="YVTN repeat-like/Quinoprotein amine dehydrogenase"/>
    <property type="match status" value="1"/>
</dbReference>
<reference evidence="4" key="2">
    <citation type="submission" date="2015-01" db="EMBL/GenBank/DDBJ databases">
        <title>Evolutionary Origins and Diversification of the Mycorrhizal Mutualists.</title>
        <authorList>
            <consortium name="DOE Joint Genome Institute"/>
            <consortium name="Mycorrhizal Genomics Consortium"/>
            <person name="Kohler A."/>
            <person name="Kuo A."/>
            <person name="Nagy L.G."/>
            <person name="Floudas D."/>
            <person name="Copeland A."/>
            <person name="Barry K.W."/>
            <person name="Cichocki N."/>
            <person name="Veneault-Fourrey C."/>
            <person name="LaButti K."/>
            <person name="Lindquist E.A."/>
            <person name="Lipzen A."/>
            <person name="Lundell T."/>
            <person name="Morin E."/>
            <person name="Murat C."/>
            <person name="Riley R."/>
            <person name="Ohm R."/>
            <person name="Sun H."/>
            <person name="Tunlid A."/>
            <person name="Henrissat B."/>
            <person name="Grigoriev I.V."/>
            <person name="Hibbett D.S."/>
            <person name="Martin F."/>
        </authorList>
    </citation>
    <scope>NUCLEOTIDE SEQUENCE [LARGE SCALE GENOMIC DNA]</scope>
    <source>
        <strain evidence="4">441</strain>
    </source>
</reference>
<evidence type="ECO:0000256" key="1">
    <source>
        <dbReference type="PROSITE-ProRule" id="PRU00221"/>
    </source>
</evidence>
<evidence type="ECO:0000256" key="2">
    <source>
        <dbReference type="SAM" id="MobiDB-lite"/>
    </source>
</evidence>
<dbReference type="EMBL" id="KN833835">
    <property type="protein sequence ID" value="KIK17241.1"/>
    <property type="molecule type" value="Genomic_DNA"/>
</dbReference>
<name>A0A0C9YKN6_9AGAM</name>
<dbReference type="PROSITE" id="PS50082">
    <property type="entry name" value="WD_REPEATS_2"/>
    <property type="match status" value="2"/>
</dbReference>
<dbReference type="AlphaFoldDB" id="A0A0C9YKN6"/>
<dbReference type="OrthoDB" id="71227at2759"/>
<sequence>MDGAIYIWNVETGDRVAILKEYTSPILGVLFSPNGKWLVSWFEDEAVKVWKVQGTKFQLSPHQEWRLDRRTDITNSGDGKELVRYDDLLPSDEPLYLQEDGWVIFAPTGKRICWVPPSRRQPWLRTLWVSQKGIFITGSQWKWKYIIALDEGVGDAVQQQDGTEPRGLPEGPLDPLGRPKF</sequence>
<evidence type="ECO:0000313" key="3">
    <source>
        <dbReference type="EMBL" id="KIK17241.1"/>
    </source>
</evidence>
<dbReference type="InterPro" id="IPR036322">
    <property type="entry name" value="WD40_repeat_dom_sf"/>
</dbReference>
<protein>
    <submittedName>
        <fullName evidence="3">Uncharacterized protein</fullName>
    </submittedName>
</protein>
<feature type="region of interest" description="Disordered" evidence="2">
    <location>
        <begin position="157"/>
        <end position="181"/>
    </location>
</feature>
<gene>
    <name evidence="3" type="ORF">PISMIDRAFT_15295</name>
</gene>
<reference evidence="3 4" key="1">
    <citation type="submission" date="2014-04" db="EMBL/GenBank/DDBJ databases">
        <authorList>
            <consortium name="DOE Joint Genome Institute"/>
            <person name="Kuo A."/>
            <person name="Kohler A."/>
            <person name="Costa M.D."/>
            <person name="Nagy L.G."/>
            <person name="Floudas D."/>
            <person name="Copeland A."/>
            <person name="Barry K.W."/>
            <person name="Cichocki N."/>
            <person name="Veneault-Fourrey C."/>
            <person name="LaButti K."/>
            <person name="Lindquist E.A."/>
            <person name="Lipzen A."/>
            <person name="Lundell T."/>
            <person name="Morin E."/>
            <person name="Murat C."/>
            <person name="Sun H."/>
            <person name="Tunlid A."/>
            <person name="Henrissat B."/>
            <person name="Grigoriev I.V."/>
            <person name="Hibbett D.S."/>
            <person name="Martin F."/>
            <person name="Nordberg H.P."/>
            <person name="Cantor M.N."/>
            <person name="Hua S.X."/>
        </authorList>
    </citation>
    <scope>NUCLEOTIDE SEQUENCE [LARGE SCALE GENOMIC DNA]</scope>
    <source>
        <strain evidence="3 4">441</strain>
    </source>
</reference>
<accession>A0A0C9YKN6</accession>
<dbReference type="PROSITE" id="PS50294">
    <property type="entry name" value="WD_REPEATS_REGION"/>
    <property type="match status" value="1"/>
</dbReference>
<dbReference type="InterPro" id="IPR001680">
    <property type="entry name" value="WD40_rpt"/>
</dbReference>
<proteinExistence type="predicted"/>
<evidence type="ECO:0000313" key="4">
    <source>
        <dbReference type="Proteomes" id="UP000054018"/>
    </source>
</evidence>
<organism evidence="3 4">
    <name type="scientific">Pisolithus microcarpus 441</name>
    <dbReference type="NCBI Taxonomy" id="765257"/>
    <lineage>
        <taxon>Eukaryota</taxon>
        <taxon>Fungi</taxon>
        <taxon>Dikarya</taxon>
        <taxon>Basidiomycota</taxon>
        <taxon>Agaricomycotina</taxon>
        <taxon>Agaricomycetes</taxon>
        <taxon>Agaricomycetidae</taxon>
        <taxon>Boletales</taxon>
        <taxon>Sclerodermatineae</taxon>
        <taxon>Pisolithaceae</taxon>
        <taxon>Pisolithus</taxon>
    </lineage>
</organism>
<feature type="repeat" description="WD" evidence="1">
    <location>
        <begin position="19"/>
        <end position="60"/>
    </location>
</feature>
<dbReference type="SUPFAM" id="SSF50978">
    <property type="entry name" value="WD40 repeat-like"/>
    <property type="match status" value="1"/>
</dbReference>
<keyword evidence="1" id="KW-0853">WD repeat</keyword>
<keyword evidence="4" id="KW-1185">Reference proteome</keyword>
<dbReference type="HOGENOM" id="CLU_1489562_0_0_1"/>
<dbReference type="Proteomes" id="UP000054018">
    <property type="component" value="Unassembled WGS sequence"/>
</dbReference>
<feature type="repeat" description="WD" evidence="1">
    <location>
        <begin position="1"/>
        <end position="18"/>
    </location>
</feature>
<dbReference type="SMART" id="SM00320">
    <property type="entry name" value="WD40"/>
    <property type="match status" value="1"/>
</dbReference>